<name>K5XCD4_AGABU</name>
<dbReference type="GeneID" id="18831931"/>
<organism evidence="1 2">
    <name type="scientific">Agaricus bisporus var. burnettii (strain JB137-S8 / ATCC MYA-4627 / FGSC 10392)</name>
    <name type="common">White button mushroom</name>
    <dbReference type="NCBI Taxonomy" id="597362"/>
    <lineage>
        <taxon>Eukaryota</taxon>
        <taxon>Fungi</taxon>
        <taxon>Dikarya</taxon>
        <taxon>Basidiomycota</taxon>
        <taxon>Agaricomycotina</taxon>
        <taxon>Agaricomycetes</taxon>
        <taxon>Agaricomycetidae</taxon>
        <taxon>Agaricales</taxon>
        <taxon>Agaricineae</taxon>
        <taxon>Agaricaceae</taxon>
        <taxon>Agaricus</taxon>
    </lineage>
</organism>
<sequence length="73" mass="8161">MRKAGRDHTSVVSLNMEYNHLSLAASSTSSLFPDHCSGMNCPLAPCAGFRWDEGARSEKWTSQEVDECTPYHR</sequence>
<keyword evidence="2" id="KW-1185">Reference proteome</keyword>
<dbReference type="Proteomes" id="UP000008493">
    <property type="component" value="Unassembled WGS sequence"/>
</dbReference>
<evidence type="ECO:0000313" key="2">
    <source>
        <dbReference type="Proteomes" id="UP000008493"/>
    </source>
</evidence>
<accession>K5XCD4</accession>
<gene>
    <name evidence="1" type="ORF">AGABI1DRAFT_83726</name>
</gene>
<dbReference type="InParanoid" id="K5XCD4"/>
<proteinExistence type="predicted"/>
<dbReference type="AlphaFoldDB" id="K5XCD4"/>
<reference evidence="2" key="1">
    <citation type="journal article" date="2012" name="Proc. Natl. Acad. Sci. U.S.A.">
        <title>Genome sequence of the button mushroom Agaricus bisporus reveals mechanisms governing adaptation to a humic-rich ecological niche.</title>
        <authorList>
            <person name="Morin E."/>
            <person name="Kohler A."/>
            <person name="Baker A.R."/>
            <person name="Foulongne-Oriol M."/>
            <person name="Lombard V."/>
            <person name="Nagy L.G."/>
            <person name="Ohm R.A."/>
            <person name="Patyshakuliyeva A."/>
            <person name="Brun A."/>
            <person name="Aerts A.L."/>
            <person name="Bailey A.M."/>
            <person name="Billette C."/>
            <person name="Coutinho P.M."/>
            <person name="Deakin G."/>
            <person name="Doddapaneni H."/>
            <person name="Floudas D."/>
            <person name="Grimwood J."/>
            <person name="Hilden K."/>
            <person name="Kuees U."/>
            <person name="LaButti K.M."/>
            <person name="Lapidus A."/>
            <person name="Lindquist E.A."/>
            <person name="Lucas S.M."/>
            <person name="Murat C."/>
            <person name="Riley R.W."/>
            <person name="Salamov A.A."/>
            <person name="Schmutz J."/>
            <person name="Subramanian V."/>
            <person name="Woesten H.A.B."/>
            <person name="Xu J."/>
            <person name="Eastwood D.C."/>
            <person name="Foster G.D."/>
            <person name="Sonnenberg A.S."/>
            <person name="Cullen D."/>
            <person name="de Vries R.P."/>
            <person name="Lundell T."/>
            <person name="Hibbett D.S."/>
            <person name="Henrissat B."/>
            <person name="Burton K.S."/>
            <person name="Kerrigan R.W."/>
            <person name="Challen M.P."/>
            <person name="Grigoriev I.V."/>
            <person name="Martin F."/>
        </authorList>
    </citation>
    <scope>NUCLEOTIDE SEQUENCE [LARGE SCALE GENOMIC DNA]</scope>
    <source>
        <strain evidence="2">JB137-S8 / ATCC MYA-4627 / FGSC 10392</strain>
    </source>
</reference>
<evidence type="ECO:0000313" key="1">
    <source>
        <dbReference type="EMBL" id="EKM80762.1"/>
    </source>
</evidence>
<dbReference type="HOGENOM" id="CLU_2704249_0_0_1"/>
<dbReference type="KEGG" id="abp:AGABI1DRAFT83726"/>
<dbReference type="EMBL" id="JH971388">
    <property type="protein sequence ID" value="EKM80762.1"/>
    <property type="molecule type" value="Genomic_DNA"/>
</dbReference>
<protein>
    <submittedName>
        <fullName evidence="1">Uncharacterized protein</fullName>
    </submittedName>
</protein>
<dbReference type="RefSeq" id="XP_007328371.1">
    <property type="nucleotide sequence ID" value="XM_007328309.1"/>
</dbReference>